<accession>A0A382U146</accession>
<proteinExistence type="predicted"/>
<feature type="non-terminal residue" evidence="1">
    <location>
        <position position="61"/>
    </location>
</feature>
<organism evidence="1">
    <name type="scientific">marine metagenome</name>
    <dbReference type="NCBI Taxonomy" id="408172"/>
    <lineage>
        <taxon>unclassified sequences</taxon>
        <taxon>metagenomes</taxon>
        <taxon>ecological metagenomes</taxon>
    </lineage>
</organism>
<sequence>MPDPLSSSLRFDSITMQLSYETLQSEVQTVTTTLTPPYRAYRLQSFPVRPEGSTKRRYTAV</sequence>
<protein>
    <submittedName>
        <fullName evidence="1">Uncharacterized protein</fullName>
    </submittedName>
</protein>
<dbReference type="AlphaFoldDB" id="A0A382U146"/>
<evidence type="ECO:0000313" key="1">
    <source>
        <dbReference type="EMBL" id="SVD27451.1"/>
    </source>
</evidence>
<gene>
    <name evidence="1" type="ORF">METZ01_LOCUS380305</name>
</gene>
<name>A0A382U146_9ZZZZ</name>
<reference evidence="1" key="1">
    <citation type="submission" date="2018-05" db="EMBL/GenBank/DDBJ databases">
        <authorList>
            <person name="Lanie J.A."/>
            <person name="Ng W.-L."/>
            <person name="Kazmierczak K.M."/>
            <person name="Andrzejewski T.M."/>
            <person name="Davidsen T.M."/>
            <person name="Wayne K.J."/>
            <person name="Tettelin H."/>
            <person name="Glass J.I."/>
            <person name="Rusch D."/>
            <person name="Podicherti R."/>
            <person name="Tsui H.-C.T."/>
            <person name="Winkler M.E."/>
        </authorList>
    </citation>
    <scope>NUCLEOTIDE SEQUENCE</scope>
</reference>
<dbReference type="EMBL" id="UINC01140355">
    <property type="protein sequence ID" value="SVD27451.1"/>
    <property type="molecule type" value="Genomic_DNA"/>
</dbReference>